<gene>
    <name evidence="2" type="ORF">BCR39DRAFT_470499</name>
</gene>
<keyword evidence="3" id="KW-1185">Reference proteome</keyword>
<evidence type="ECO:0000313" key="3">
    <source>
        <dbReference type="Proteomes" id="UP000193986"/>
    </source>
</evidence>
<dbReference type="AlphaFoldDB" id="A0A1Y2AUQ0"/>
<name>A0A1Y2AUQ0_9TREE</name>
<dbReference type="GO" id="GO:0047555">
    <property type="term" value="F:3',5'-cyclic-GMP phosphodiesterase activity"/>
    <property type="evidence" value="ECO:0007669"/>
    <property type="project" value="TreeGrafter"/>
</dbReference>
<dbReference type="Proteomes" id="UP000193986">
    <property type="component" value="Unassembled WGS sequence"/>
</dbReference>
<dbReference type="OrthoDB" id="258495at2759"/>
<dbReference type="Pfam" id="PF02112">
    <property type="entry name" value="PDEase_II"/>
    <property type="match status" value="1"/>
</dbReference>
<evidence type="ECO:0000256" key="1">
    <source>
        <dbReference type="SAM" id="MobiDB-lite"/>
    </source>
</evidence>
<dbReference type="InterPro" id="IPR000396">
    <property type="entry name" value="Pdiesterase2"/>
</dbReference>
<feature type="region of interest" description="Disordered" evidence="1">
    <location>
        <begin position="180"/>
        <end position="199"/>
    </location>
</feature>
<accession>A0A1Y2AUQ0</accession>
<protein>
    <submittedName>
        <fullName evidence="2">Low-affinity phosphodiesterase</fullName>
    </submittedName>
</protein>
<reference evidence="2 3" key="1">
    <citation type="submission" date="2016-07" db="EMBL/GenBank/DDBJ databases">
        <title>Pervasive Adenine N6-methylation of Active Genes in Fungi.</title>
        <authorList>
            <consortium name="DOE Joint Genome Institute"/>
            <person name="Mondo S.J."/>
            <person name="Dannebaum R.O."/>
            <person name="Kuo R.C."/>
            <person name="Labutti K."/>
            <person name="Haridas S."/>
            <person name="Kuo A."/>
            <person name="Salamov A."/>
            <person name="Ahrendt S.R."/>
            <person name="Lipzen A."/>
            <person name="Sullivan W."/>
            <person name="Andreopoulos W.B."/>
            <person name="Clum A."/>
            <person name="Lindquist E."/>
            <person name="Daum C."/>
            <person name="Ramamoorthy G.K."/>
            <person name="Gryganskyi A."/>
            <person name="Culley D."/>
            <person name="Magnuson J.K."/>
            <person name="James T.Y."/>
            <person name="O'Malley M.A."/>
            <person name="Stajich J.E."/>
            <person name="Spatafora J.W."/>
            <person name="Visel A."/>
            <person name="Grigoriev I.V."/>
        </authorList>
    </citation>
    <scope>NUCLEOTIDE SEQUENCE [LARGE SCALE GENOMIC DNA]</scope>
    <source>
        <strain evidence="2 3">68-887.2</strain>
    </source>
</reference>
<evidence type="ECO:0000313" key="2">
    <source>
        <dbReference type="EMBL" id="ORY26323.1"/>
    </source>
</evidence>
<dbReference type="PRINTS" id="PR00388">
    <property type="entry name" value="PDIESTERASE2"/>
</dbReference>
<comment type="caution">
    <text evidence="2">The sequence shown here is derived from an EMBL/GenBank/DDBJ whole genome shotgun (WGS) entry which is preliminary data.</text>
</comment>
<dbReference type="SUPFAM" id="SSF56281">
    <property type="entry name" value="Metallo-hydrolase/oxidoreductase"/>
    <property type="match status" value="1"/>
</dbReference>
<dbReference type="GO" id="GO:0006198">
    <property type="term" value="P:cAMP catabolic process"/>
    <property type="evidence" value="ECO:0007669"/>
    <property type="project" value="InterPro"/>
</dbReference>
<dbReference type="EMBL" id="MCFC01000048">
    <property type="protein sequence ID" value="ORY26323.1"/>
    <property type="molecule type" value="Genomic_DNA"/>
</dbReference>
<dbReference type="GO" id="GO:0004115">
    <property type="term" value="F:3',5'-cyclic-AMP phosphodiesterase activity"/>
    <property type="evidence" value="ECO:0007669"/>
    <property type="project" value="InterPro"/>
</dbReference>
<dbReference type="PANTHER" id="PTHR28283">
    <property type="entry name" value="3',5'-CYCLIC-NUCLEOTIDE PHOSPHODIESTERASE 1"/>
    <property type="match status" value="1"/>
</dbReference>
<dbReference type="InterPro" id="IPR036866">
    <property type="entry name" value="RibonucZ/Hydroxyglut_hydro"/>
</dbReference>
<sequence>MRDRLRKPVFELVVLGSGGGPLETDCSGYLVKPYLSAWEDGILALEGVGSGLGALAMLLESKGEKSLFPTLKFPKTHDTPLLKAAYVFSYLACYLVTHAHLDHALSLIMLSGSVPPRPKDAAHFQAPLSAITPPAPEYALTSPRLPVYGTRRTLEKLAVVYGGDLWPELGSWAPERPLDVPEAERASTRKRRKAPDAHGATEGVCVSFSPLVSSKAHRPLDPSLPISTLTYPVSHGCTSHGRYESSAMFIRYDPGSITHSQNDESAQAGREFLFFGDLESGWRAQGEESVDVQSGQVAEEMNRAIWEEAANSWRKGKLAGIFIECSYDSSRPAHLMFGHISPPGLYHELQTLASLVSRPLDGLRIFITHIKDALVPHPSGKTSKERIIGELLELEKHGKLGLEFAAVKRGDRICAYLSEKSQRRSAEESLEAD</sequence>
<dbReference type="GO" id="GO:1902660">
    <property type="term" value="P:negative regulation of glucose mediated signaling pathway"/>
    <property type="evidence" value="ECO:0007669"/>
    <property type="project" value="TreeGrafter"/>
</dbReference>
<dbReference type="PANTHER" id="PTHR28283:SF1">
    <property type="entry name" value="3',5'-CYCLIC-NUCLEOTIDE PHOSPHODIESTERASE 1"/>
    <property type="match status" value="1"/>
</dbReference>
<dbReference type="CDD" id="cd07735">
    <property type="entry name" value="class_II_PDE_MBL-fold"/>
    <property type="match status" value="1"/>
</dbReference>
<dbReference type="STRING" id="71784.A0A1Y2AUQ0"/>
<proteinExistence type="predicted"/>
<organism evidence="2 3">
    <name type="scientific">Naematelia encephala</name>
    <dbReference type="NCBI Taxonomy" id="71784"/>
    <lineage>
        <taxon>Eukaryota</taxon>
        <taxon>Fungi</taxon>
        <taxon>Dikarya</taxon>
        <taxon>Basidiomycota</taxon>
        <taxon>Agaricomycotina</taxon>
        <taxon>Tremellomycetes</taxon>
        <taxon>Tremellales</taxon>
        <taxon>Naemateliaceae</taxon>
        <taxon>Naematelia</taxon>
    </lineage>
</organism>
<dbReference type="FunCoup" id="A0A1Y2AUQ0">
    <property type="interactions" value="38"/>
</dbReference>
<dbReference type="InParanoid" id="A0A1Y2AUQ0"/>